<comment type="subcellular location">
    <subcellularLocation>
        <location evidence="1">Cell membrane</location>
        <topology evidence="1">Multi-pass membrane protein</topology>
    </subcellularLocation>
</comment>
<dbReference type="EnsemblBacteria" id="BAA10072">
    <property type="protein sequence ID" value="BAA10072"/>
    <property type="gene ID" value="BAA10072"/>
</dbReference>
<keyword evidence="5 6" id="KW-0472">Membrane</keyword>
<evidence type="ECO:0000256" key="1">
    <source>
        <dbReference type="ARBA" id="ARBA00004651"/>
    </source>
</evidence>
<feature type="transmembrane region" description="Helical" evidence="6">
    <location>
        <begin position="205"/>
        <end position="223"/>
    </location>
</feature>
<evidence type="ECO:0000256" key="2">
    <source>
        <dbReference type="ARBA" id="ARBA00022475"/>
    </source>
</evidence>
<evidence type="ECO:0000256" key="4">
    <source>
        <dbReference type="ARBA" id="ARBA00022989"/>
    </source>
</evidence>
<feature type="transmembrane region" description="Helical" evidence="6">
    <location>
        <begin position="60"/>
        <end position="80"/>
    </location>
</feature>
<accession>Q55570</accession>
<dbReference type="GO" id="GO:0005886">
    <property type="term" value="C:plasma membrane"/>
    <property type="evidence" value="ECO:0007669"/>
    <property type="project" value="UniProtKB-SubCell"/>
</dbReference>
<keyword evidence="2" id="KW-1003">Cell membrane</keyword>
<evidence type="ECO:0000256" key="3">
    <source>
        <dbReference type="ARBA" id="ARBA00022692"/>
    </source>
</evidence>
<dbReference type="InParanoid" id="Q55570"/>
<dbReference type="Gene3D" id="1.20.950.20">
    <property type="entry name" value="Transmembrane di-heme cytochromes, Chain C"/>
    <property type="match status" value="1"/>
</dbReference>
<evidence type="ECO:0000313" key="9">
    <source>
        <dbReference type="Proteomes" id="UP000001425"/>
    </source>
</evidence>
<dbReference type="Proteomes" id="UP000001425">
    <property type="component" value="Chromosome"/>
</dbReference>
<reference evidence="8 9" key="1">
    <citation type="journal article" date="1995" name="DNA Res.">
        <title>Sequence analysis of the genome of the unicellular cyanobacterium Synechocystis sp. strain PCC6803. I. Sequence features in the 1 Mb region from map positions 64% to 92% of the genome.</title>
        <authorList>
            <person name="Kaneko T."/>
            <person name="Tanaka A."/>
            <person name="Sato S."/>
            <person name="Kotani H."/>
            <person name="Sazuka T."/>
            <person name="Miyajima N."/>
            <person name="Sugiura M."/>
            <person name="Tabata S."/>
        </authorList>
    </citation>
    <scope>NUCLEOTIDE SEQUENCE [LARGE SCALE GENOMIC DNA]</scope>
    <source>
        <strain evidence="9">ATCC 27184 / PCC 6803 / Kazusa</strain>
    </source>
</reference>
<dbReference type="SUPFAM" id="SSF81342">
    <property type="entry name" value="Transmembrane di-heme cytochromes"/>
    <property type="match status" value="1"/>
</dbReference>
<proteinExistence type="predicted"/>
<dbReference type="AlphaFoldDB" id="Q55570"/>
<evidence type="ECO:0000256" key="5">
    <source>
        <dbReference type="ARBA" id="ARBA00023136"/>
    </source>
</evidence>
<keyword evidence="9" id="KW-1185">Reference proteome</keyword>
<dbReference type="eggNOG" id="COG1333">
    <property type="taxonomic scope" value="Bacteria"/>
</dbReference>
<dbReference type="STRING" id="1148.gene:10499564"/>
<dbReference type="InterPro" id="IPR011577">
    <property type="entry name" value="Cyt_b561_bac/Ni-Hgenase"/>
</dbReference>
<dbReference type="EMBL" id="BA000022">
    <property type="protein sequence ID" value="BAA10072.1"/>
    <property type="molecule type" value="Genomic_DNA"/>
</dbReference>
<dbReference type="InterPro" id="IPR016174">
    <property type="entry name" value="Di-haem_cyt_TM"/>
</dbReference>
<keyword evidence="4 6" id="KW-1133">Transmembrane helix</keyword>
<dbReference type="GO" id="GO:0022904">
    <property type="term" value="P:respiratory electron transport chain"/>
    <property type="evidence" value="ECO:0007669"/>
    <property type="project" value="InterPro"/>
</dbReference>
<feature type="transmembrane region" description="Helical" evidence="6">
    <location>
        <begin position="101"/>
        <end position="123"/>
    </location>
</feature>
<dbReference type="KEGG" id="syn:sll0160"/>
<feature type="domain" description="Cytochrome b561 bacterial/Ni-hydrogenase" evidence="7">
    <location>
        <begin position="11"/>
        <end position="178"/>
    </location>
</feature>
<feature type="transmembrane region" description="Helical" evidence="6">
    <location>
        <begin position="21"/>
        <end position="40"/>
    </location>
</feature>
<organism evidence="8 9">
    <name type="scientific">Synechocystis sp. (strain ATCC 27184 / PCC 6803 / Kazusa)</name>
    <dbReference type="NCBI Taxonomy" id="1111708"/>
    <lineage>
        <taxon>Bacteria</taxon>
        <taxon>Bacillati</taxon>
        <taxon>Cyanobacteriota</taxon>
        <taxon>Cyanophyceae</taxon>
        <taxon>Synechococcales</taxon>
        <taxon>Merismopediaceae</taxon>
        <taxon>Synechocystis</taxon>
    </lineage>
</organism>
<evidence type="ECO:0000256" key="6">
    <source>
        <dbReference type="SAM" id="Phobius"/>
    </source>
</evidence>
<evidence type="ECO:0000313" key="8">
    <source>
        <dbReference type="EMBL" id="BAA10072.1"/>
    </source>
</evidence>
<feature type="transmembrane region" description="Helical" evidence="6">
    <location>
        <begin position="143"/>
        <end position="173"/>
    </location>
</feature>
<protein>
    <submittedName>
        <fullName evidence="8">Sll0160 protein</fullName>
    </submittedName>
</protein>
<reference evidence="8 9" key="2">
    <citation type="journal article" date="1996" name="DNA Res.">
        <title>Sequence analysis of the genome of the unicellular cyanobacterium Synechocystis sp. strain PCC6803. II. Sequence determination of the entire genome and assignment of potential protein-coding regions.</title>
        <authorList>
            <person name="Kaneko T."/>
            <person name="Sato S."/>
            <person name="Kotani H."/>
            <person name="Tanaka A."/>
            <person name="Asamizu E."/>
            <person name="Nakamura Y."/>
            <person name="Miyajima N."/>
            <person name="Hirosawa M."/>
            <person name="Sugiura M."/>
            <person name="Sasamoto S."/>
            <person name="Kimura T."/>
            <person name="Hosouchi T."/>
            <person name="Matsuno A."/>
            <person name="Muraki A."/>
            <person name="Nakazaki N."/>
            <person name="Naruo K."/>
            <person name="Okumura S."/>
            <person name="Shimpo S."/>
            <person name="Takeuchi C."/>
            <person name="Wada T."/>
            <person name="Watanabe A."/>
            <person name="Yamada M."/>
            <person name="Yasuda M."/>
            <person name="Tabata S."/>
        </authorList>
    </citation>
    <scope>NUCLEOTIDE SEQUENCE [LARGE SCALE GENOMIC DNA]</scope>
    <source>
        <strain evidence="9">ATCC 27184 / PCC 6803 / Kazusa</strain>
    </source>
</reference>
<dbReference type="Pfam" id="PF01292">
    <property type="entry name" value="Ni_hydr_CYTB"/>
    <property type="match status" value="1"/>
</dbReference>
<dbReference type="PIR" id="S76094">
    <property type="entry name" value="S76094"/>
</dbReference>
<dbReference type="GO" id="GO:0009055">
    <property type="term" value="F:electron transfer activity"/>
    <property type="evidence" value="ECO:0007669"/>
    <property type="project" value="InterPro"/>
</dbReference>
<keyword evidence="3 6" id="KW-0812">Transmembrane</keyword>
<sequence length="224" mass="25730">MSSTSPTSPYQSLVLRLLHGAMALLTLLAIASGFWVYNTYDGRWGSLPLPKPYYTQDLHGTGALALFLLMFPFTLYCFHLGDRRLWSDQNWEQLQQPGTPAFWVAWQKLVNTLMLVALTVAVVSGRMMQESWLPQGELNHLPYFFHLLGWLIVVLCLAFHLLFSAKVGGIALWRSMVSWGRRAKDNPQQWLRDFRWKLSSKSLQWLRWLVLAGLVFALIMPAFA</sequence>
<evidence type="ECO:0000259" key="7">
    <source>
        <dbReference type="Pfam" id="PF01292"/>
    </source>
</evidence>
<gene>
    <name evidence="8" type="ordered locus">sll0160</name>
</gene>
<dbReference type="PaxDb" id="1148-1001447"/>
<name>Q55570_SYNY3</name>